<evidence type="ECO:0000259" key="2">
    <source>
        <dbReference type="Pfam" id="PF20695"/>
    </source>
</evidence>
<feature type="domain" description="3-octaprenyl-4-hydroxybenzoate carboxy-lyase-like Rift-related" evidence="1">
    <location>
        <begin position="125"/>
        <end position="316"/>
    </location>
</feature>
<protein>
    <submittedName>
        <fullName evidence="4">4-hydroxy-3-polyprenylbenzoate decarboxylase</fullName>
    </submittedName>
</protein>
<name>A0A1H3WMT9_9BACT</name>
<gene>
    <name evidence="4" type="ORF">SAMN05192529_103158</name>
</gene>
<evidence type="ECO:0000259" key="3">
    <source>
        <dbReference type="Pfam" id="PF20696"/>
    </source>
</evidence>
<dbReference type="EMBL" id="FNQY01000003">
    <property type="protein sequence ID" value="SDZ88439.1"/>
    <property type="molecule type" value="Genomic_DNA"/>
</dbReference>
<dbReference type="SUPFAM" id="SSF143968">
    <property type="entry name" value="UbiD C-terminal domain-like"/>
    <property type="match status" value="2"/>
</dbReference>
<accession>A0A1H3WMT9</accession>
<sequence>MSYKSLQQAVEDLENTGRLIRIKEEVDPYLEMASIQLRAYKEGAPAILFEKVKGSKFKALANLYGTMERCKYLFRDTLPKVQHLMELRGNPMAAFKKPVAGVKSGVAALTALPLKVNAKASDYFEEVQIADLPQIQHWPLDGGAFITLPQVFSENPDQPGVMQGNVGMYRIQLSGGQYEPNREIGLHYQIHRGIGIHQSLAKASNKPLKVSVFVGGPPAHTVAAVMPLPEGISELTFAGLLAGRRFRYFYEDGYVISKEADFVITGEIASDQLKPEGPFGDHLGYYSLSHPFPYLKVHKVFAKKDGIWPFTVVGRPPQEDTSFGDLIHEMTSGAISQEIPGVKAVNAVDEAGVHPLLLAIGSERYTPYQAVAEPQELLTQANRILGTGQLSLAKYLWITDDPSGKLSVRDIPGFFKHILERIDLKRDLHFQTCTTIDTLDYSGTALNKGSKLILAASGAPIRALSDRVAGPLKNALEDPILLQDFPVHLVMPGVIGITMPAAKDEAQANHNLQQLQGILADHKKELQGLPLIVLTEDSHYLAENLSNFLWISFTRSNPAADIYGVESFTHQKHWGTDTAIILDARVKPHHAPALTVNPATEARVDQLLQGYKKYFPTTVK</sequence>
<dbReference type="RefSeq" id="WP_091394051.1">
    <property type="nucleotide sequence ID" value="NZ_FNQY01000003.1"/>
</dbReference>
<dbReference type="STRING" id="551991.SAMN05192529_103158"/>
<feature type="domain" description="3-octaprenyl-4-hydroxybenzoate carboxy-lyase-like N-terminal" evidence="2">
    <location>
        <begin position="10"/>
        <end position="86"/>
    </location>
</feature>
<proteinExistence type="predicted"/>
<dbReference type="Gene3D" id="3.40.1670.10">
    <property type="entry name" value="UbiD C-terminal domain-like"/>
    <property type="match status" value="1"/>
</dbReference>
<dbReference type="PANTHER" id="PTHR30108:SF7">
    <property type="entry name" value="3-POLYPRENYL-4-HYDROXYBENZOATE DECARBOXYLASE"/>
    <property type="match status" value="1"/>
</dbReference>
<dbReference type="Pfam" id="PF20695">
    <property type="entry name" value="UbiD_N"/>
    <property type="match status" value="1"/>
</dbReference>
<dbReference type="Proteomes" id="UP000199041">
    <property type="component" value="Unassembled WGS sequence"/>
</dbReference>
<dbReference type="GO" id="GO:0016831">
    <property type="term" value="F:carboxy-lyase activity"/>
    <property type="evidence" value="ECO:0007669"/>
    <property type="project" value="InterPro"/>
</dbReference>
<dbReference type="Pfam" id="PF20696">
    <property type="entry name" value="UbiD_C"/>
    <property type="match status" value="1"/>
</dbReference>
<keyword evidence="5" id="KW-1185">Reference proteome</keyword>
<dbReference type="SUPFAM" id="SSF50475">
    <property type="entry name" value="FMN-binding split barrel"/>
    <property type="match status" value="1"/>
</dbReference>
<feature type="domain" description="3-octaprenyl-4-hydroxybenzoate carboxy-lyase-like C-terminal" evidence="3">
    <location>
        <begin position="323"/>
        <end position="456"/>
    </location>
</feature>
<reference evidence="4 5" key="1">
    <citation type="submission" date="2016-10" db="EMBL/GenBank/DDBJ databases">
        <authorList>
            <person name="de Groot N.N."/>
        </authorList>
    </citation>
    <scope>NUCLEOTIDE SEQUENCE [LARGE SCALE GENOMIC DNA]</scope>
    <source>
        <strain evidence="4 5">Vu-144</strain>
    </source>
</reference>
<evidence type="ECO:0000313" key="5">
    <source>
        <dbReference type="Proteomes" id="UP000199041"/>
    </source>
</evidence>
<dbReference type="AlphaFoldDB" id="A0A1H3WMT9"/>
<dbReference type="OrthoDB" id="9809841at2"/>
<dbReference type="PANTHER" id="PTHR30108">
    <property type="entry name" value="3-OCTAPRENYL-4-HYDROXYBENZOATE CARBOXY-LYASE-RELATED"/>
    <property type="match status" value="1"/>
</dbReference>
<dbReference type="InterPro" id="IPR049381">
    <property type="entry name" value="UbiD-like_C"/>
</dbReference>
<dbReference type="InterPro" id="IPR049383">
    <property type="entry name" value="UbiD-like_N"/>
</dbReference>
<evidence type="ECO:0000259" key="1">
    <source>
        <dbReference type="Pfam" id="PF01977"/>
    </source>
</evidence>
<organism evidence="4 5">
    <name type="scientific">Arachidicoccus rhizosphaerae</name>
    <dbReference type="NCBI Taxonomy" id="551991"/>
    <lineage>
        <taxon>Bacteria</taxon>
        <taxon>Pseudomonadati</taxon>
        <taxon>Bacteroidota</taxon>
        <taxon>Chitinophagia</taxon>
        <taxon>Chitinophagales</taxon>
        <taxon>Chitinophagaceae</taxon>
        <taxon>Arachidicoccus</taxon>
    </lineage>
</organism>
<dbReference type="InterPro" id="IPR002830">
    <property type="entry name" value="UbiD"/>
</dbReference>
<evidence type="ECO:0000313" key="4">
    <source>
        <dbReference type="EMBL" id="SDZ88439.1"/>
    </source>
</evidence>
<dbReference type="InterPro" id="IPR048304">
    <property type="entry name" value="UbiD_Rift_dom"/>
</dbReference>
<dbReference type="Pfam" id="PF01977">
    <property type="entry name" value="UbiD"/>
    <property type="match status" value="1"/>
</dbReference>
<dbReference type="GO" id="GO:0005737">
    <property type="term" value="C:cytoplasm"/>
    <property type="evidence" value="ECO:0007669"/>
    <property type="project" value="TreeGrafter"/>
</dbReference>